<dbReference type="AlphaFoldDB" id="A0A0A0BT93"/>
<keyword evidence="2" id="KW-1185">Reference proteome</keyword>
<protein>
    <recommendedName>
        <fullName evidence="3">HEPN domain-containing protein</fullName>
    </recommendedName>
</protein>
<comment type="caution">
    <text evidence="1">The sequence shown here is derived from an EMBL/GenBank/DDBJ whole genome shotgun (WGS) entry which is preliminary data.</text>
</comment>
<reference evidence="1 2" key="2">
    <citation type="journal article" date="2015" name="Stand. Genomic Sci.">
        <title>Draft genome sequence of Cellulomonas carbonis T26(T) and comparative analysis of six Cellulomonas genomes.</title>
        <authorList>
            <person name="Zhuang W."/>
            <person name="Zhang S."/>
            <person name="Xia X."/>
            <person name="Wang G."/>
        </authorList>
    </citation>
    <scope>NUCLEOTIDE SEQUENCE [LARGE SCALE GENOMIC DNA]</scope>
    <source>
        <strain evidence="1 2">T26</strain>
    </source>
</reference>
<gene>
    <name evidence="1" type="ORF">N868_08160</name>
</gene>
<dbReference type="Proteomes" id="UP000029839">
    <property type="component" value="Unassembled WGS sequence"/>
</dbReference>
<evidence type="ECO:0000313" key="2">
    <source>
        <dbReference type="Proteomes" id="UP000029839"/>
    </source>
</evidence>
<accession>A0A0A0BT93</accession>
<evidence type="ECO:0008006" key="3">
    <source>
        <dbReference type="Google" id="ProtNLM"/>
    </source>
</evidence>
<proteinExistence type="predicted"/>
<name>A0A0A0BT93_9CELL</name>
<organism evidence="1 2">
    <name type="scientific">Cellulomonas carbonis T26</name>
    <dbReference type="NCBI Taxonomy" id="947969"/>
    <lineage>
        <taxon>Bacteria</taxon>
        <taxon>Bacillati</taxon>
        <taxon>Actinomycetota</taxon>
        <taxon>Actinomycetes</taxon>
        <taxon>Micrococcales</taxon>
        <taxon>Cellulomonadaceae</taxon>
        <taxon>Cellulomonas</taxon>
    </lineage>
</organism>
<dbReference type="EMBL" id="AXCY01000017">
    <property type="protein sequence ID" value="KGM11638.1"/>
    <property type="molecule type" value="Genomic_DNA"/>
</dbReference>
<evidence type="ECO:0000313" key="1">
    <source>
        <dbReference type="EMBL" id="KGM11638.1"/>
    </source>
</evidence>
<reference evidence="1 2" key="1">
    <citation type="submission" date="2013-08" db="EMBL/GenBank/DDBJ databases">
        <title>Genome sequencing of Cellulomonas carbonis T26.</title>
        <authorList>
            <person name="Chen F."/>
            <person name="Li Y."/>
            <person name="Wang G."/>
        </authorList>
    </citation>
    <scope>NUCLEOTIDE SEQUENCE [LARGE SCALE GENOMIC DNA]</scope>
    <source>
        <strain evidence="1 2">T26</strain>
    </source>
</reference>
<sequence>MGARGAMSADDHATRAHRHRKVGDALAAAGDEWAFVCFFYSAYHLVKAALLLDPVFDDPDRLGKSPVPLTADDRHVSRHKGRRRPGAPVDWGVNDLVGTIYRFIRDDYEMLHQLSIEVRYGQGRALPELEVAGQALKRIEDRFAAGSLKVTNF</sequence>